<dbReference type="InterPro" id="IPR010982">
    <property type="entry name" value="Lambda_DNA-bd_dom_sf"/>
</dbReference>
<dbReference type="SMART" id="SM00530">
    <property type="entry name" value="HTH_XRE"/>
    <property type="match status" value="1"/>
</dbReference>
<organism evidence="3 4">
    <name type="scientific">Weissella muntiaci</name>
    <dbReference type="NCBI Taxonomy" id="2508881"/>
    <lineage>
        <taxon>Bacteria</taxon>
        <taxon>Bacillati</taxon>
        <taxon>Bacillota</taxon>
        <taxon>Bacilli</taxon>
        <taxon>Lactobacillales</taxon>
        <taxon>Lactobacillaceae</taxon>
        <taxon>Weissella</taxon>
    </lineage>
</organism>
<dbReference type="CDD" id="cd00093">
    <property type="entry name" value="HTH_XRE"/>
    <property type="match status" value="1"/>
</dbReference>
<accession>A0A6C2CAR3</accession>
<evidence type="ECO:0000313" key="4">
    <source>
        <dbReference type="Proteomes" id="UP000371977"/>
    </source>
</evidence>
<dbReference type="Pfam" id="PF01381">
    <property type="entry name" value="HTH_3"/>
    <property type="match status" value="1"/>
</dbReference>
<dbReference type="GO" id="GO:0003677">
    <property type="term" value="F:DNA binding"/>
    <property type="evidence" value="ECO:0007669"/>
    <property type="project" value="InterPro"/>
</dbReference>
<evidence type="ECO:0000313" key="3">
    <source>
        <dbReference type="EMBL" id="TYC51104.1"/>
    </source>
</evidence>
<dbReference type="PROSITE" id="PS50943">
    <property type="entry name" value="HTH_CROC1"/>
    <property type="match status" value="1"/>
</dbReference>
<dbReference type="InterPro" id="IPR001387">
    <property type="entry name" value="Cro/C1-type_HTH"/>
</dbReference>
<comment type="caution">
    <text evidence="3">The sequence shown here is derived from an EMBL/GenBank/DDBJ whole genome shotgun (WGS) entry which is preliminary data.</text>
</comment>
<dbReference type="SUPFAM" id="SSF47413">
    <property type="entry name" value="lambda repressor-like DNA-binding domains"/>
    <property type="match status" value="1"/>
</dbReference>
<keyword evidence="4" id="KW-1185">Reference proteome</keyword>
<proteinExistence type="predicted"/>
<dbReference type="Proteomes" id="UP000371977">
    <property type="component" value="Unassembled WGS sequence"/>
</dbReference>
<name>A0A6C2CAR3_9LACO</name>
<dbReference type="OrthoDB" id="8115576at2"/>
<gene>
    <name evidence="3" type="ORF">ESZ50_00795</name>
</gene>
<evidence type="ECO:0000256" key="1">
    <source>
        <dbReference type="SAM" id="MobiDB-lite"/>
    </source>
</evidence>
<dbReference type="EMBL" id="SDGZ01000003">
    <property type="protein sequence ID" value="TYC51104.1"/>
    <property type="molecule type" value="Genomic_DNA"/>
</dbReference>
<dbReference type="AlphaFoldDB" id="A0A6C2CAR3"/>
<evidence type="ECO:0000259" key="2">
    <source>
        <dbReference type="PROSITE" id="PS50943"/>
    </source>
</evidence>
<dbReference type="Gene3D" id="1.10.260.40">
    <property type="entry name" value="lambda repressor-like DNA-binding domains"/>
    <property type="match status" value="1"/>
</dbReference>
<feature type="domain" description="HTH cro/C1-type" evidence="2">
    <location>
        <begin position="21"/>
        <end position="77"/>
    </location>
</feature>
<reference evidence="3 4" key="1">
    <citation type="submission" date="2019-01" db="EMBL/GenBank/DDBJ databases">
        <title>Weissella sp. nov., a novel lactic acid bacterium isolated from animal feces.</title>
        <authorList>
            <person name="Wang L.-T."/>
        </authorList>
    </citation>
    <scope>NUCLEOTIDE SEQUENCE [LARGE SCALE GENOMIC DNA]</scope>
    <source>
        <strain evidence="3 4">8H-2</strain>
    </source>
</reference>
<sequence length="90" mass="10565">MDKERSKNVTENAQRDLGHAIREWRTRHRYTQDMAAKISGIPRSSLRRLEIGEGAKSINFKNLEKLARILNMTTIELSEKYFSEDNKKDQ</sequence>
<protein>
    <submittedName>
        <fullName evidence="3">XRE family transcriptional regulator</fullName>
    </submittedName>
</protein>
<feature type="region of interest" description="Disordered" evidence="1">
    <location>
        <begin position="1"/>
        <end position="20"/>
    </location>
</feature>